<feature type="domain" description="Response regulatory" evidence="14">
    <location>
        <begin position="569"/>
        <end position="686"/>
    </location>
</feature>
<evidence type="ECO:0000256" key="10">
    <source>
        <dbReference type="ARBA" id="ARBA00023136"/>
    </source>
</evidence>
<keyword evidence="9 12" id="KW-1133">Transmembrane helix</keyword>
<evidence type="ECO:0000256" key="2">
    <source>
        <dbReference type="ARBA" id="ARBA00004651"/>
    </source>
</evidence>
<dbReference type="SUPFAM" id="SSF52172">
    <property type="entry name" value="CheY-like"/>
    <property type="match status" value="1"/>
</dbReference>
<evidence type="ECO:0000313" key="15">
    <source>
        <dbReference type="EMBL" id="MFD1191470.1"/>
    </source>
</evidence>
<protein>
    <recommendedName>
        <fullName evidence="3">histidine kinase</fullName>
        <ecNumber evidence="3">2.7.13.3</ecNumber>
    </recommendedName>
</protein>
<keyword evidence="6" id="KW-0808">Transferase</keyword>
<evidence type="ECO:0000256" key="12">
    <source>
        <dbReference type="SAM" id="Phobius"/>
    </source>
</evidence>
<dbReference type="InterPro" id="IPR005467">
    <property type="entry name" value="His_kinase_dom"/>
</dbReference>
<evidence type="ECO:0000256" key="11">
    <source>
        <dbReference type="PROSITE-ProRule" id="PRU00169"/>
    </source>
</evidence>
<dbReference type="Gene3D" id="3.30.565.10">
    <property type="entry name" value="Histidine kinase-like ATPase, C-terminal domain"/>
    <property type="match status" value="1"/>
</dbReference>
<dbReference type="SMART" id="SM00387">
    <property type="entry name" value="HATPase_c"/>
    <property type="match status" value="1"/>
</dbReference>
<dbReference type="InterPro" id="IPR011006">
    <property type="entry name" value="CheY-like_superfamily"/>
</dbReference>
<sequence length="694" mass="73611">MDAPTLRLFRPAQTPRSDVLPVAFLAAYAAAAILAYSWTTSTGGLAVLWPCNGILAAALLLLSPRPAIIVAGMCGMLDLLCAYLSGSTVSRAILISGLDVAEALLAAVLTRRFCGAALDMTSVPRVRNFVLFAALPASLIMGTAGSILAFESEFQKLWGAWVIGDFLGMITGAPTALLLARFRRFDMATPAGTTERILLLALLSVVTAVLFWLPVSPLWAMYPIGLLVVIRISPPFATLGVLVIAVIATGLTVRGYGPIAAAQIDTNSKVLALQAYLATVLLSALILASVLAQRARAQAGLRRALSAAHRARRDAVQAAGAKGRFLAVMSHEMRTPLNGIIGYTQLLSARKDLPADARQQVAVMQTSSQVLLALINDVLDYSRAESGRLELSIEPFDLPQAVRETVEAVRPGLEGRPVRLVLEVDAVRGQWRRGDQRRLSQILLNLLSNAIKFTDRGTITVSAQPLDDGSLVRLMVEDTGIGVPPDKLDSLFTPFFQADSGDRRNFTGAGLGLTIIQSLALLMGGTVGAESQEGRGSRFWVDLPLPFAEPPAAAEPSAAPRPEPEQPPRVLVVDDHPVNRQVAMLMLDAAGFSVDTACNGAEAVEAVQAQTYDAVFMDLHMPVMDGLAAARAIRRLQGASAKTPIIAMTAAAMPEDLARCDDAGMDGHIAKPIEHAALLEAALNAHHPPRSAAG</sequence>
<gene>
    <name evidence="15" type="ORF">ACFQ27_12845</name>
</gene>
<keyword evidence="5 11" id="KW-0597">Phosphoprotein</keyword>
<feature type="transmembrane region" description="Helical" evidence="12">
    <location>
        <begin position="44"/>
        <end position="62"/>
    </location>
</feature>
<evidence type="ECO:0000313" key="16">
    <source>
        <dbReference type="Proteomes" id="UP001597216"/>
    </source>
</evidence>
<name>A0ABW3T471_9CAUL</name>
<dbReference type="InterPro" id="IPR004358">
    <property type="entry name" value="Sig_transdc_His_kin-like_C"/>
</dbReference>
<dbReference type="GO" id="GO:0005524">
    <property type="term" value="F:ATP binding"/>
    <property type="evidence" value="ECO:0007669"/>
    <property type="project" value="UniProtKB-KW"/>
</dbReference>
<feature type="transmembrane region" description="Helical" evidence="12">
    <location>
        <begin position="197"/>
        <end position="215"/>
    </location>
</feature>
<evidence type="ECO:0000256" key="9">
    <source>
        <dbReference type="ARBA" id="ARBA00022989"/>
    </source>
</evidence>
<keyword evidence="4" id="KW-1003">Cell membrane</keyword>
<keyword evidence="7 12" id="KW-0812">Transmembrane</keyword>
<dbReference type="SMART" id="SM00388">
    <property type="entry name" value="HisKA"/>
    <property type="match status" value="1"/>
</dbReference>
<evidence type="ECO:0000256" key="1">
    <source>
        <dbReference type="ARBA" id="ARBA00000085"/>
    </source>
</evidence>
<dbReference type="InterPro" id="IPR036890">
    <property type="entry name" value="HATPase_C_sf"/>
</dbReference>
<evidence type="ECO:0000256" key="4">
    <source>
        <dbReference type="ARBA" id="ARBA00022475"/>
    </source>
</evidence>
<comment type="subcellular location">
    <subcellularLocation>
        <location evidence="2">Cell membrane</location>
        <topology evidence="2">Multi-pass membrane protein</topology>
    </subcellularLocation>
</comment>
<feature type="transmembrane region" description="Helical" evidence="12">
    <location>
        <begin position="67"/>
        <end position="86"/>
    </location>
</feature>
<dbReference type="PROSITE" id="PS50109">
    <property type="entry name" value="HIS_KIN"/>
    <property type="match status" value="1"/>
</dbReference>
<dbReference type="Pfam" id="PF05231">
    <property type="entry name" value="MASE1"/>
    <property type="match status" value="1"/>
</dbReference>
<feature type="modified residue" description="4-aspartylphosphate" evidence="11">
    <location>
        <position position="618"/>
    </location>
</feature>
<dbReference type="Pfam" id="PF02518">
    <property type="entry name" value="HATPase_c"/>
    <property type="match status" value="1"/>
</dbReference>
<dbReference type="RefSeq" id="WP_377353863.1">
    <property type="nucleotide sequence ID" value="NZ_JBHTLQ010000028.1"/>
</dbReference>
<feature type="transmembrane region" description="Helical" evidence="12">
    <location>
        <begin position="129"/>
        <end position="150"/>
    </location>
</feature>
<dbReference type="Pfam" id="PF00072">
    <property type="entry name" value="Response_reg"/>
    <property type="match status" value="1"/>
</dbReference>
<reference evidence="16" key="1">
    <citation type="journal article" date="2019" name="Int. J. Syst. Evol. Microbiol.">
        <title>The Global Catalogue of Microorganisms (GCM) 10K type strain sequencing project: providing services to taxonomists for standard genome sequencing and annotation.</title>
        <authorList>
            <consortium name="The Broad Institute Genomics Platform"/>
            <consortium name="The Broad Institute Genome Sequencing Center for Infectious Disease"/>
            <person name="Wu L."/>
            <person name="Ma J."/>
        </authorList>
    </citation>
    <scope>NUCLEOTIDE SEQUENCE [LARGE SCALE GENOMIC DNA]</scope>
    <source>
        <strain evidence="16">CCUG 55074</strain>
    </source>
</reference>
<dbReference type="SMART" id="SM00448">
    <property type="entry name" value="REC"/>
    <property type="match status" value="1"/>
</dbReference>
<dbReference type="InterPro" id="IPR003594">
    <property type="entry name" value="HATPase_dom"/>
</dbReference>
<keyword evidence="15" id="KW-0067">ATP-binding</keyword>
<dbReference type="InterPro" id="IPR036097">
    <property type="entry name" value="HisK_dim/P_sf"/>
</dbReference>
<dbReference type="InterPro" id="IPR003661">
    <property type="entry name" value="HisK_dim/P_dom"/>
</dbReference>
<keyword evidence="16" id="KW-1185">Reference proteome</keyword>
<organism evidence="15 16">
    <name type="scientific">Phenylobacterium conjunctum</name>
    <dbReference type="NCBI Taxonomy" id="1298959"/>
    <lineage>
        <taxon>Bacteria</taxon>
        <taxon>Pseudomonadati</taxon>
        <taxon>Pseudomonadota</taxon>
        <taxon>Alphaproteobacteria</taxon>
        <taxon>Caulobacterales</taxon>
        <taxon>Caulobacteraceae</taxon>
        <taxon>Phenylobacterium</taxon>
    </lineage>
</organism>
<keyword evidence="15" id="KW-0547">Nucleotide-binding</keyword>
<dbReference type="Pfam" id="PF00512">
    <property type="entry name" value="HisKA"/>
    <property type="match status" value="1"/>
</dbReference>
<dbReference type="SUPFAM" id="SSF47384">
    <property type="entry name" value="Homodimeric domain of signal transducing histidine kinase"/>
    <property type="match status" value="1"/>
</dbReference>
<evidence type="ECO:0000256" key="7">
    <source>
        <dbReference type="ARBA" id="ARBA00022692"/>
    </source>
</evidence>
<keyword evidence="10 12" id="KW-0472">Membrane</keyword>
<feature type="transmembrane region" description="Helical" evidence="12">
    <location>
        <begin position="20"/>
        <end position="38"/>
    </location>
</feature>
<dbReference type="InterPro" id="IPR007895">
    <property type="entry name" value="MASE1"/>
</dbReference>
<evidence type="ECO:0000256" key="5">
    <source>
        <dbReference type="ARBA" id="ARBA00022553"/>
    </source>
</evidence>
<dbReference type="Proteomes" id="UP001597216">
    <property type="component" value="Unassembled WGS sequence"/>
</dbReference>
<dbReference type="PANTHER" id="PTHR43047">
    <property type="entry name" value="TWO-COMPONENT HISTIDINE PROTEIN KINASE"/>
    <property type="match status" value="1"/>
</dbReference>
<dbReference type="EMBL" id="JBHTLQ010000028">
    <property type="protein sequence ID" value="MFD1191470.1"/>
    <property type="molecule type" value="Genomic_DNA"/>
</dbReference>
<feature type="transmembrane region" description="Helical" evidence="12">
    <location>
        <begin position="221"/>
        <end position="249"/>
    </location>
</feature>
<dbReference type="EC" id="2.7.13.3" evidence="3"/>
<accession>A0ABW3T471</accession>
<feature type="transmembrane region" description="Helical" evidence="12">
    <location>
        <begin position="156"/>
        <end position="177"/>
    </location>
</feature>
<dbReference type="CDD" id="cd17546">
    <property type="entry name" value="REC_hyHK_CKI1_RcsC-like"/>
    <property type="match status" value="1"/>
</dbReference>
<dbReference type="PROSITE" id="PS50110">
    <property type="entry name" value="RESPONSE_REGULATORY"/>
    <property type="match status" value="1"/>
</dbReference>
<evidence type="ECO:0000259" key="13">
    <source>
        <dbReference type="PROSITE" id="PS50109"/>
    </source>
</evidence>
<dbReference type="Gene3D" id="1.10.287.130">
    <property type="match status" value="1"/>
</dbReference>
<dbReference type="PRINTS" id="PR00344">
    <property type="entry name" value="BCTRLSENSOR"/>
</dbReference>
<comment type="caution">
    <text evidence="15">The sequence shown here is derived from an EMBL/GenBank/DDBJ whole genome shotgun (WGS) entry which is preliminary data.</text>
</comment>
<evidence type="ECO:0000256" key="8">
    <source>
        <dbReference type="ARBA" id="ARBA00022777"/>
    </source>
</evidence>
<comment type="catalytic activity">
    <reaction evidence="1">
        <text>ATP + protein L-histidine = ADP + protein N-phospho-L-histidine.</text>
        <dbReference type="EC" id="2.7.13.3"/>
    </reaction>
</comment>
<dbReference type="Gene3D" id="3.40.50.2300">
    <property type="match status" value="1"/>
</dbReference>
<feature type="transmembrane region" description="Helical" evidence="12">
    <location>
        <begin position="270"/>
        <end position="292"/>
    </location>
</feature>
<dbReference type="CDD" id="cd00082">
    <property type="entry name" value="HisKA"/>
    <property type="match status" value="1"/>
</dbReference>
<feature type="domain" description="Histidine kinase" evidence="13">
    <location>
        <begin position="328"/>
        <end position="547"/>
    </location>
</feature>
<feature type="transmembrane region" description="Helical" evidence="12">
    <location>
        <begin position="92"/>
        <end position="109"/>
    </location>
</feature>
<dbReference type="CDD" id="cd16922">
    <property type="entry name" value="HATPase_EvgS-ArcB-TorS-like"/>
    <property type="match status" value="1"/>
</dbReference>
<dbReference type="PANTHER" id="PTHR43047:SF64">
    <property type="entry name" value="HISTIDINE KINASE CONTAINING CHEY-HOMOLOGOUS RECEIVER DOMAIN AND PAS DOMAIN-RELATED"/>
    <property type="match status" value="1"/>
</dbReference>
<proteinExistence type="predicted"/>
<evidence type="ECO:0000256" key="6">
    <source>
        <dbReference type="ARBA" id="ARBA00022679"/>
    </source>
</evidence>
<dbReference type="InterPro" id="IPR001789">
    <property type="entry name" value="Sig_transdc_resp-reg_receiver"/>
</dbReference>
<evidence type="ECO:0000259" key="14">
    <source>
        <dbReference type="PROSITE" id="PS50110"/>
    </source>
</evidence>
<dbReference type="SUPFAM" id="SSF55874">
    <property type="entry name" value="ATPase domain of HSP90 chaperone/DNA topoisomerase II/histidine kinase"/>
    <property type="match status" value="1"/>
</dbReference>
<evidence type="ECO:0000256" key="3">
    <source>
        <dbReference type="ARBA" id="ARBA00012438"/>
    </source>
</evidence>
<keyword evidence="8" id="KW-0418">Kinase</keyword>